<feature type="transmembrane region" description="Helical" evidence="1">
    <location>
        <begin position="685"/>
        <end position="707"/>
    </location>
</feature>
<comment type="caution">
    <text evidence="3">The sequence shown here is derived from an EMBL/GenBank/DDBJ whole genome shotgun (WGS) entry which is preliminary data.</text>
</comment>
<accession>A0A010RDM6</accession>
<feature type="signal peptide" evidence="2">
    <location>
        <begin position="1"/>
        <end position="21"/>
    </location>
</feature>
<gene>
    <name evidence="3" type="ORF">CFIO01_00336</name>
</gene>
<feature type="chain" id="PRO_5001456782" description="Integral membrane protein" evidence="2">
    <location>
        <begin position="22"/>
        <end position="729"/>
    </location>
</feature>
<evidence type="ECO:0000256" key="1">
    <source>
        <dbReference type="SAM" id="Phobius"/>
    </source>
</evidence>
<feature type="transmembrane region" description="Helical" evidence="1">
    <location>
        <begin position="114"/>
        <end position="133"/>
    </location>
</feature>
<evidence type="ECO:0000313" key="4">
    <source>
        <dbReference type="Proteomes" id="UP000020467"/>
    </source>
</evidence>
<evidence type="ECO:0000256" key="2">
    <source>
        <dbReference type="SAM" id="SignalP"/>
    </source>
</evidence>
<feature type="transmembrane region" description="Helical" evidence="1">
    <location>
        <begin position="154"/>
        <end position="173"/>
    </location>
</feature>
<dbReference type="OrthoDB" id="3061561at2759"/>
<dbReference type="eggNOG" id="ENOG502S6E5">
    <property type="taxonomic scope" value="Eukaryota"/>
</dbReference>
<organism evidence="3 4">
    <name type="scientific">Colletotrichum fioriniae PJ7</name>
    <dbReference type="NCBI Taxonomy" id="1445577"/>
    <lineage>
        <taxon>Eukaryota</taxon>
        <taxon>Fungi</taxon>
        <taxon>Dikarya</taxon>
        <taxon>Ascomycota</taxon>
        <taxon>Pezizomycotina</taxon>
        <taxon>Sordariomycetes</taxon>
        <taxon>Hypocreomycetidae</taxon>
        <taxon>Glomerellales</taxon>
        <taxon>Glomerellaceae</taxon>
        <taxon>Colletotrichum</taxon>
        <taxon>Colletotrichum acutatum species complex</taxon>
    </lineage>
</organism>
<dbReference type="EMBL" id="JARH01000655">
    <property type="protein sequence ID" value="EXF78341.1"/>
    <property type="molecule type" value="Genomic_DNA"/>
</dbReference>
<keyword evidence="1" id="KW-0472">Membrane</keyword>
<keyword evidence="4" id="KW-1185">Reference proteome</keyword>
<dbReference type="Proteomes" id="UP000020467">
    <property type="component" value="Unassembled WGS sequence"/>
</dbReference>
<dbReference type="KEGG" id="cfj:CFIO01_00336"/>
<dbReference type="PANTHER" id="PTHR35043">
    <property type="entry name" value="TRANSCRIPTION FACTOR DOMAIN-CONTAINING PROTEIN"/>
    <property type="match status" value="1"/>
</dbReference>
<evidence type="ECO:0008006" key="5">
    <source>
        <dbReference type="Google" id="ProtNLM"/>
    </source>
</evidence>
<feature type="transmembrane region" description="Helical" evidence="1">
    <location>
        <begin position="628"/>
        <end position="649"/>
    </location>
</feature>
<name>A0A010RDM6_9PEZI</name>
<proteinExistence type="predicted"/>
<protein>
    <recommendedName>
        <fullName evidence="5">Integral membrane protein</fullName>
    </recommendedName>
</protein>
<dbReference type="HOGENOM" id="CLU_022883_5_1_1"/>
<evidence type="ECO:0000313" key="3">
    <source>
        <dbReference type="EMBL" id="EXF78341.1"/>
    </source>
</evidence>
<dbReference type="AlphaFoldDB" id="A0A010RDM6"/>
<reference evidence="3 4" key="1">
    <citation type="submission" date="2014-02" db="EMBL/GenBank/DDBJ databases">
        <title>The genome sequence of Colletotrichum fioriniae PJ7.</title>
        <authorList>
            <person name="Baroncelli R."/>
            <person name="Thon M.R."/>
        </authorList>
    </citation>
    <scope>NUCLEOTIDE SEQUENCE [LARGE SCALE GENOMIC DNA]</scope>
    <source>
        <strain evidence="3 4">PJ7</strain>
    </source>
</reference>
<keyword evidence="1" id="KW-1133">Transmembrane helix</keyword>
<keyword evidence="2" id="KW-0732">Signal</keyword>
<keyword evidence="1" id="KW-0812">Transmembrane</keyword>
<feature type="transmembrane region" description="Helical" evidence="1">
    <location>
        <begin position="193"/>
        <end position="214"/>
    </location>
</feature>
<dbReference type="PANTHER" id="PTHR35043:SF7">
    <property type="entry name" value="TRANSCRIPTION FACTOR DOMAIN-CONTAINING PROTEIN"/>
    <property type="match status" value="1"/>
</dbReference>
<sequence length="729" mass="80857">MFPFLLSSLAVLTTVIATAHAAPMPASCRATSSTLYGMGMCFEPSVVCNSGQRFGEYIARNIRHEKGICTITVEPLNPGWWWRCPASASNSMHRRLSETTPSKARDHASQSRSAAFMISSVATYLHLLSPLTAAATPPSSMTNWVPEPNGRGTFGLICSCVLTLTICVWTALHLNVPAARSTLRSRSLERTKWVLYGVFAPELVVATAAAQYIVARWLKREIEKDAADRKGGAGADGMSCDREETRSFSRHTWDMTQCFYAVMGGFVINVPSAEDETALRRVTVTPEGIRLLSFIGKLPQIHESQIQDKSKADWMAKSLVCIQAGWMVAQVIGRLIKKLPVSLLEINTCGHVACAALLYLLWWSKPLDVLDPTILDEGNEEAMALMTFCSSMSAVNGVTEIRCFMYIPPEDVGAEGARKENRDKILITTHLSIGSPGTREPSRFLGFDVSDLRPYSSPVDVNIQRKRVSRSAYMYHIDQAKPMVSPECQQTYFASPYTELSLRHGTIYCRRLFADVQGHEKPHLPVNLGRLAQAASTADSLWAECISRPTYAQFYFTSVPTVGVFLGETDYLIPHIVNFPSMSNLGLGQVNIHRDVLRSVLALTAAAYGGLHLAGWLDHFPTTIERTLWLAASLVITSSGVVLWVFFLARQVWPRFDVFVSGVAPGAQLAGTTYQKPWMKRAKTFVLCFVLLLFVVARVFLVIEAFINLREAPALLYETPEWSDFFPHF</sequence>